<sequence length="98" mass="10728">TSGCPAGQVGGLSGAEQRNSCGCERVCPRTGHLHNSNHSQRREYSRHGAVGHGLHPEDLLCPEHHRGHPLLSLQQAVQDEEERIHCLQAASIHASRSW</sequence>
<reference evidence="1" key="2">
    <citation type="submission" date="2004-02" db="EMBL/GenBank/DDBJ databases">
        <authorList>
            <consortium name="Genoscope"/>
            <consortium name="Whitehead Institute Centre for Genome Research"/>
        </authorList>
    </citation>
    <scope>NUCLEOTIDE SEQUENCE</scope>
</reference>
<name>Q4RB05_TETNG</name>
<proteinExistence type="predicted"/>
<protein>
    <submittedName>
        <fullName evidence="1">(spotted green pufferfish) hypothetical protein</fullName>
    </submittedName>
</protein>
<accession>Q4RB05</accession>
<dbReference type="AlphaFoldDB" id="Q4RB05"/>
<comment type="caution">
    <text evidence="1">The sequence shown here is derived from an EMBL/GenBank/DDBJ whole genome shotgun (WGS) entry which is preliminary data.</text>
</comment>
<reference evidence="1" key="1">
    <citation type="journal article" date="2004" name="Nature">
        <title>Genome duplication in the teleost fish Tetraodon nigroviridis reveals the early vertebrate proto-karyotype.</title>
        <authorList>
            <person name="Jaillon O."/>
            <person name="Aury J.-M."/>
            <person name="Brunet F."/>
            <person name="Petit J.-L."/>
            <person name="Stange-Thomann N."/>
            <person name="Mauceli E."/>
            <person name="Bouneau L."/>
            <person name="Fischer C."/>
            <person name="Ozouf-Costaz C."/>
            <person name="Bernot A."/>
            <person name="Nicaud S."/>
            <person name="Jaffe D."/>
            <person name="Fisher S."/>
            <person name="Lutfalla G."/>
            <person name="Dossat C."/>
            <person name="Segurens B."/>
            <person name="Dasilva C."/>
            <person name="Salanoubat M."/>
            <person name="Levy M."/>
            <person name="Boudet N."/>
            <person name="Castellano S."/>
            <person name="Anthouard V."/>
            <person name="Jubin C."/>
            <person name="Castelli V."/>
            <person name="Katinka M."/>
            <person name="Vacherie B."/>
            <person name="Biemont C."/>
            <person name="Skalli Z."/>
            <person name="Cattolico L."/>
            <person name="Poulain J."/>
            <person name="De Berardinis V."/>
            <person name="Cruaud C."/>
            <person name="Duprat S."/>
            <person name="Brottier P."/>
            <person name="Coutanceau J.-P."/>
            <person name="Gouzy J."/>
            <person name="Parra G."/>
            <person name="Lardier G."/>
            <person name="Chapple C."/>
            <person name="McKernan K.J."/>
            <person name="McEwan P."/>
            <person name="Bosak S."/>
            <person name="Kellis M."/>
            <person name="Volff J.-N."/>
            <person name="Guigo R."/>
            <person name="Zody M.C."/>
            <person name="Mesirov J."/>
            <person name="Lindblad-Toh K."/>
            <person name="Birren B."/>
            <person name="Nusbaum C."/>
            <person name="Kahn D."/>
            <person name="Robinson-Rechavi M."/>
            <person name="Laudet V."/>
            <person name="Schachter V."/>
            <person name="Quetier F."/>
            <person name="Saurin W."/>
            <person name="Scarpelli C."/>
            <person name="Wincker P."/>
            <person name="Lander E.S."/>
            <person name="Weissenbach J."/>
            <person name="Roest Crollius H."/>
        </authorList>
    </citation>
    <scope>NUCLEOTIDE SEQUENCE [LARGE SCALE GENOMIC DNA]</scope>
</reference>
<gene>
    <name evidence="1" type="ORF">GSTENG00036527001</name>
</gene>
<dbReference type="EMBL" id="CAAE01022574">
    <property type="protein sequence ID" value="CAG14428.1"/>
    <property type="molecule type" value="Genomic_DNA"/>
</dbReference>
<evidence type="ECO:0000313" key="1">
    <source>
        <dbReference type="EMBL" id="CAG14428.1"/>
    </source>
</evidence>
<organism evidence="1">
    <name type="scientific">Tetraodon nigroviridis</name>
    <name type="common">Spotted green pufferfish</name>
    <name type="synonym">Chelonodon nigroviridis</name>
    <dbReference type="NCBI Taxonomy" id="99883"/>
    <lineage>
        <taxon>Eukaryota</taxon>
        <taxon>Metazoa</taxon>
        <taxon>Chordata</taxon>
        <taxon>Craniata</taxon>
        <taxon>Vertebrata</taxon>
        <taxon>Euteleostomi</taxon>
        <taxon>Actinopterygii</taxon>
        <taxon>Neopterygii</taxon>
        <taxon>Teleostei</taxon>
        <taxon>Neoteleostei</taxon>
        <taxon>Acanthomorphata</taxon>
        <taxon>Eupercaria</taxon>
        <taxon>Tetraodontiformes</taxon>
        <taxon>Tetradontoidea</taxon>
        <taxon>Tetraodontidae</taxon>
        <taxon>Tetraodon</taxon>
    </lineage>
</organism>
<feature type="non-terminal residue" evidence="1">
    <location>
        <position position="98"/>
    </location>
</feature>
<dbReference type="KEGG" id="tng:GSTEN00036527G001"/>